<comment type="caution">
    <text evidence="8">The sequence shown here is derived from an EMBL/GenBank/DDBJ whole genome shotgun (WGS) entry which is preliminary data.</text>
</comment>
<keyword evidence="3 6" id="KW-0812">Transmembrane</keyword>
<feature type="transmembrane region" description="Helical" evidence="6">
    <location>
        <begin position="47"/>
        <end position="69"/>
    </location>
</feature>
<feature type="domain" description="GtrA/DPMS transmembrane" evidence="7">
    <location>
        <begin position="23"/>
        <end position="131"/>
    </location>
</feature>
<dbReference type="Proteomes" id="UP001183246">
    <property type="component" value="Unassembled WGS sequence"/>
</dbReference>
<sequence>MSGTSRPAAVPPIRRPFGQLAAFSVVGLVNTAGYYACYLLLLRALPYLAAHIVAFTVSMVGAFFLHARFTYRTRPTRRKFLLFPLSNLTNFLVTTCGVYLLVDVLGVTSGFAPLLAAVAAVPVTFLASRAIMLSDRTAG</sequence>
<gene>
    <name evidence="8" type="ORF">RM590_06725</name>
</gene>
<evidence type="ECO:0000313" key="9">
    <source>
        <dbReference type="Proteomes" id="UP001183246"/>
    </source>
</evidence>
<dbReference type="InterPro" id="IPR051401">
    <property type="entry name" value="GtrA_CellWall_Glycosyl"/>
</dbReference>
<dbReference type="RefSeq" id="WP_311703457.1">
    <property type="nucleotide sequence ID" value="NZ_JAVREL010000003.1"/>
</dbReference>
<proteinExistence type="inferred from homology"/>
<accession>A0ABU2ML41</accession>
<evidence type="ECO:0000256" key="6">
    <source>
        <dbReference type="SAM" id="Phobius"/>
    </source>
</evidence>
<evidence type="ECO:0000256" key="5">
    <source>
        <dbReference type="ARBA" id="ARBA00023136"/>
    </source>
</evidence>
<dbReference type="InterPro" id="IPR007267">
    <property type="entry name" value="GtrA_DPMS_TM"/>
</dbReference>
<name>A0ABU2ML41_9ACTN</name>
<evidence type="ECO:0000256" key="1">
    <source>
        <dbReference type="ARBA" id="ARBA00004141"/>
    </source>
</evidence>
<reference evidence="9" key="1">
    <citation type="submission" date="2023-07" db="EMBL/GenBank/DDBJ databases">
        <title>30 novel species of actinomycetes from the DSMZ collection.</title>
        <authorList>
            <person name="Nouioui I."/>
        </authorList>
    </citation>
    <scope>NUCLEOTIDE SEQUENCE [LARGE SCALE GENOMIC DNA]</scope>
    <source>
        <strain evidence="9">DSM 44938</strain>
    </source>
</reference>
<dbReference type="Pfam" id="PF04138">
    <property type="entry name" value="GtrA_DPMS_TM"/>
    <property type="match status" value="1"/>
</dbReference>
<feature type="transmembrane region" description="Helical" evidence="6">
    <location>
        <begin position="81"/>
        <end position="102"/>
    </location>
</feature>
<evidence type="ECO:0000256" key="4">
    <source>
        <dbReference type="ARBA" id="ARBA00022989"/>
    </source>
</evidence>
<comment type="similarity">
    <text evidence="2">Belongs to the GtrA family.</text>
</comment>
<protein>
    <submittedName>
        <fullName evidence="8">GtrA family protein</fullName>
    </submittedName>
</protein>
<dbReference type="PANTHER" id="PTHR38459:SF1">
    <property type="entry name" value="PROPHAGE BACTOPRENOL-LINKED GLUCOSE TRANSLOCASE HOMOLOG"/>
    <property type="match status" value="1"/>
</dbReference>
<feature type="transmembrane region" description="Helical" evidence="6">
    <location>
        <begin position="20"/>
        <end position="41"/>
    </location>
</feature>
<keyword evidence="9" id="KW-1185">Reference proteome</keyword>
<evidence type="ECO:0000256" key="3">
    <source>
        <dbReference type="ARBA" id="ARBA00022692"/>
    </source>
</evidence>
<keyword evidence="5 6" id="KW-0472">Membrane</keyword>
<keyword evidence="4 6" id="KW-1133">Transmembrane helix</keyword>
<dbReference type="EMBL" id="JAVREL010000003">
    <property type="protein sequence ID" value="MDT0342319.1"/>
    <property type="molecule type" value="Genomic_DNA"/>
</dbReference>
<evidence type="ECO:0000256" key="2">
    <source>
        <dbReference type="ARBA" id="ARBA00009399"/>
    </source>
</evidence>
<organism evidence="8 9">
    <name type="scientific">Streptomyces litchfieldiae</name>
    <dbReference type="NCBI Taxonomy" id="3075543"/>
    <lineage>
        <taxon>Bacteria</taxon>
        <taxon>Bacillati</taxon>
        <taxon>Actinomycetota</taxon>
        <taxon>Actinomycetes</taxon>
        <taxon>Kitasatosporales</taxon>
        <taxon>Streptomycetaceae</taxon>
        <taxon>Streptomyces</taxon>
    </lineage>
</organism>
<evidence type="ECO:0000313" key="8">
    <source>
        <dbReference type="EMBL" id="MDT0342319.1"/>
    </source>
</evidence>
<dbReference type="PANTHER" id="PTHR38459">
    <property type="entry name" value="PROPHAGE BACTOPRENOL-LINKED GLUCOSE TRANSLOCASE HOMOLOG"/>
    <property type="match status" value="1"/>
</dbReference>
<feature type="transmembrane region" description="Helical" evidence="6">
    <location>
        <begin position="108"/>
        <end position="127"/>
    </location>
</feature>
<evidence type="ECO:0000259" key="7">
    <source>
        <dbReference type="Pfam" id="PF04138"/>
    </source>
</evidence>
<comment type="subcellular location">
    <subcellularLocation>
        <location evidence="1">Membrane</location>
        <topology evidence="1">Multi-pass membrane protein</topology>
    </subcellularLocation>
</comment>